<evidence type="ECO:0000259" key="6">
    <source>
        <dbReference type="Pfam" id="PF24842"/>
    </source>
</evidence>
<feature type="domain" description="Ubiquitin fusion degradation protein UFD1 N-terminal subdomain 2" evidence="6">
    <location>
        <begin position="115"/>
        <end position="189"/>
    </location>
</feature>
<dbReference type="GO" id="GO:0031593">
    <property type="term" value="F:polyubiquitin modification-dependent protein binding"/>
    <property type="evidence" value="ECO:0007669"/>
    <property type="project" value="TreeGrafter"/>
</dbReference>
<feature type="compositionally biased region" description="Acidic residues" evidence="4">
    <location>
        <begin position="204"/>
        <end position="213"/>
    </location>
</feature>
<evidence type="ECO:0000259" key="5">
    <source>
        <dbReference type="Pfam" id="PF03152"/>
    </source>
</evidence>
<comment type="similarity">
    <text evidence="1">Belongs to the UFD1 family.</text>
</comment>
<proteinExistence type="evidence at transcript level"/>
<dbReference type="InterPro" id="IPR042299">
    <property type="entry name" value="Ufd1-like_Nn"/>
</dbReference>
<dbReference type="FunFam" id="2.40.40.50:FF:000001">
    <property type="entry name" value="Ubiquitin fusion degradation protein 1 homolog"/>
    <property type="match status" value="1"/>
</dbReference>
<dbReference type="Pfam" id="PF24842">
    <property type="entry name" value="UFD1_N2"/>
    <property type="match status" value="1"/>
</dbReference>
<dbReference type="Gene3D" id="3.10.330.10">
    <property type="match status" value="1"/>
</dbReference>
<feature type="region of interest" description="Disordered" evidence="4">
    <location>
        <begin position="270"/>
        <end position="299"/>
    </location>
</feature>
<dbReference type="EMBL" id="MH800012">
    <property type="protein sequence ID" value="QBH74170.1"/>
    <property type="molecule type" value="mRNA"/>
</dbReference>
<dbReference type="GO" id="GO:0006511">
    <property type="term" value="P:ubiquitin-dependent protein catabolic process"/>
    <property type="evidence" value="ECO:0007669"/>
    <property type="project" value="InterPro"/>
</dbReference>
<dbReference type="InterPro" id="IPR004854">
    <property type="entry name" value="Ufd1-like"/>
</dbReference>
<protein>
    <recommendedName>
        <fullName evidence="3">Ubiquitin fusion degradation protein 1 homolog</fullName>
    </recommendedName>
</protein>
<dbReference type="AlphaFoldDB" id="A0A481SZG6"/>
<dbReference type="Pfam" id="PF03152">
    <property type="entry name" value="UFD1_N1"/>
    <property type="match status" value="1"/>
</dbReference>
<dbReference type="PANTHER" id="PTHR12555">
    <property type="entry name" value="UBIQUITIN FUSION DEGRADATON PROTEIN 1"/>
    <property type="match status" value="1"/>
</dbReference>
<evidence type="ECO:0000256" key="3">
    <source>
        <dbReference type="ARBA" id="ARBA00071119"/>
    </source>
</evidence>
<dbReference type="GO" id="GO:0034098">
    <property type="term" value="C:VCP-NPL4-UFD1 AAA ATPase complex"/>
    <property type="evidence" value="ECO:0007669"/>
    <property type="project" value="TreeGrafter"/>
</dbReference>
<keyword evidence="2" id="KW-0833">Ubl conjugation pathway</keyword>
<feature type="domain" description="Ubiquitin fusion degradation protein UFD1 N-terminal subdomain 1" evidence="5">
    <location>
        <begin position="16"/>
        <end position="113"/>
    </location>
</feature>
<dbReference type="FunFam" id="3.10.330.10:FF:000002">
    <property type="entry name" value="ubiquitin fusion degradation protein 1 homolog"/>
    <property type="match status" value="1"/>
</dbReference>
<evidence type="ECO:0000256" key="1">
    <source>
        <dbReference type="ARBA" id="ARBA00006043"/>
    </source>
</evidence>
<dbReference type="InterPro" id="IPR055417">
    <property type="entry name" value="UFD1_N1"/>
</dbReference>
<dbReference type="InterPro" id="IPR055418">
    <property type="entry name" value="UFD1_N2"/>
</dbReference>
<organism evidence="7">
    <name type="scientific">Isotomurus palustris</name>
    <dbReference type="NCBI Taxonomy" id="36144"/>
    <lineage>
        <taxon>Eukaryota</taxon>
        <taxon>Metazoa</taxon>
        <taxon>Ecdysozoa</taxon>
        <taxon>Arthropoda</taxon>
        <taxon>Hexapoda</taxon>
        <taxon>Collembola</taxon>
        <taxon>Entomobryomorpha</taxon>
        <taxon>Isotomoidea</taxon>
        <taxon>Isotomidae</taxon>
        <taxon>Isotominae</taxon>
        <taxon>Isotomurus</taxon>
    </lineage>
</organism>
<reference evidence="7" key="1">
    <citation type="journal article" date="2019" name="Sci. Rep.">
        <title>No signal of deleterious mutation accumulation in conserved gene sequences of extant asexual hexapods.</title>
        <authorList>
            <person name="Brandt A."/>
            <person name="Bast J."/>
            <person name="Scheu S."/>
            <person name="Meusemann K."/>
            <person name="Donath A."/>
            <person name="Schuette K."/>
            <person name="Machida R."/>
            <person name="Kraaijeveld K."/>
        </authorList>
    </citation>
    <scope>NUCLEOTIDE SEQUENCE</scope>
    <source>
        <strain evidence="7">OG6087</strain>
    </source>
</reference>
<name>A0A481SZG6_9HEXA</name>
<sequence length="299" mass="33510">MFAFGGIFHDNHRPFNYVYKCYSVSMLPGQERQDVDNGGKIILPPSALEHLSRMNVVYPMLFKLSNTTLDRHTHCGVLEFVADEGRCYLPYWMMRNLMVDEGANLQVENATLPVASFSKFEPQSPEFLDITNPKAMLENALRSFACLTTGDVIGVRYNNRLYELRVLETRPGPAVSIIECDMDVEFAPPIGYEEPQLPPKKKEEEEEEESEDAAFDSQFIPFVGGGNRLDGKTAGVQDTGSSTIIVKRRGIPDFDYTPGTIQFFRKAKFNNSSSNSKSLKSFEPFGGSGTKLRAKLSSE</sequence>
<feature type="compositionally biased region" description="Low complexity" evidence="4">
    <location>
        <begin position="270"/>
        <end position="282"/>
    </location>
</feature>
<accession>A0A481SZG6</accession>
<evidence type="ECO:0000256" key="2">
    <source>
        <dbReference type="ARBA" id="ARBA00022786"/>
    </source>
</evidence>
<dbReference type="GO" id="GO:0036503">
    <property type="term" value="P:ERAD pathway"/>
    <property type="evidence" value="ECO:0007669"/>
    <property type="project" value="TreeGrafter"/>
</dbReference>
<dbReference type="PANTHER" id="PTHR12555:SF13">
    <property type="entry name" value="UBIQUITIN RECOGNITION FACTOR IN ER-ASSOCIATED DEGRADATION PROTEIN 1"/>
    <property type="match status" value="1"/>
</dbReference>
<evidence type="ECO:0000313" key="7">
    <source>
        <dbReference type="EMBL" id="QBH74170.1"/>
    </source>
</evidence>
<dbReference type="Gene3D" id="2.40.40.50">
    <property type="entry name" value="Ubiquitin fusion degradation protein UFD1, N-terminal domain"/>
    <property type="match status" value="1"/>
</dbReference>
<feature type="region of interest" description="Disordered" evidence="4">
    <location>
        <begin position="189"/>
        <end position="213"/>
    </location>
</feature>
<evidence type="ECO:0000256" key="4">
    <source>
        <dbReference type="SAM" id="MobiDB-lite"/>
    </source>
</evidence>